<evidence type="ECO:0000313" key="1">
    <source>
        <dbReference type="EMBL" id="KAJ2802261.1"/>
    </source>
</evidence>
<dbReference type="Proteomes" id="UP001140096">
    <property type="component" value="Unassembled WGS sequence"/>
</dbReference>
<name>A0ACC1L771_9FUNG</name>
<sequence>MALVLSGQGEKASPILKLGRKYSAYLAYPLLLASIAWLLLLPFQTFTRNGYFSENAMMPNQVYTVFGTDEHMSAMERIDTELARQSANKDESERQAGAVYRAFHGLGLDSEIQRYAYSEVPGVGST</sequence>
<reference evidence="1" key="1">
    <citation type="submission" date="2022-07" db="EMBL/GenBank/DDBJ databases">
        <title>Phylogenomic reconstructions and comparative analyses of Kickxellomycotina fungi.</title>
        <authorList>
            <person name="Reynolds N.K."/>
            <person name="Stajich J.E."/>
            <person name="Barry K."/>
            <person name="Grigoriev I.V."/>
            <person name="Crous P."/>
            <person name="Smith M.E."/>
        </authorList>
    </citation>
    <scope>NUCLEOTIDE SEQUENCE</scope>
    <source>
        <strain evidence="1">CBS 102833</strain>
    </source>
</reference>
<organism evidence="1 2">
    <name type="scientific">Coemansia furcata</name>
    <dbReference type="NCBI Taxonomy" id="417177"/>
    <lineage>
        <taxon>Eukaryota</taxon>
        <taxon>Fungi</taxon>
        <taxon>Fungi incertae sedis</taxon>
        <taxon>Zoopagomycota</taxon>
        <taxon>Kickxellomycotina</taxon>
        <taxon>Kickxellomycetes</taxon>
        <taxon>Kickxellales</taxon>
        <taxon>Kickxellaceae</taxon>
        <taxon>Coemansia</taxon>
    </lineage>
</organism>
<dbReference type="EMBL" id="JANBUP010002025">
    <property type="protein sequence ID" value="KAJ2802261.1"/>
    <property type="molecule type" value="Genomic_DNA"/>
</dbReference>
<gene>
    <name evidence="1" type="ORF">H4S07_004736</name>
</gene>
<feature type="non-terminal residue" evidence="1">
    <location>
        <position position="126"/>
    </location>
</feature>
<comment type="caution">
    <text evidence="1">The sequence shown here is derived from an EMBL/GenBank/DDBJ whole genome shotgun (WGS) entry which is preliminary data.</text>
</comment>
<protein>
    <submittedName>
        <fullName evidence="1">Uncharacterized protein</fullName>
    </submittedName>
</protein>
<accession>A0ACC1L771</accession>
<proteinExistence type="predicted"/>
<evidence type="ECO:0000313" key="2">
    <source>
        <dbReference type="Proteomes" id="UP001140096"/>
    </source>
</evidence>
<keyword evidence="2" id="KW-1185">Reference proteome</keyword>